<feature type="transmembrane region" description="Helical" evidence="2">
    <location>
        <begin position="131"/>
        <end position="152"/>
    </location>
</feature>
<proteinExistence type="predicted"/>
<protein>
    <submittedName>
        <fullName evidence="3">Uncharacterized protein</fullName>
    </submittedName>
</protein>
<dbReference type="AlphaFoldDB" id="A0A8J4QDX4"/>
<evidence type="ECO:0000313" key="4">
    <source>
        <dbReference type="Proteomes" id="UP000737018"/>
    </source>
</evidence>
<dbReference type="EMBL" id="JRKL02012481">
    <property type="protein sequence ID" value="KAF3945219.1"/>
    <property type="molecule type" value="Genomic_DNA"/>
</dbReference>
<evidence type="ECO:0000256" key="2">
    <source>
        <dbReference type="SAM" id="Phobius"/>
    </source>
</evidence>
<name>A0A8J4QDX4_9ROSI</name>
<evidence type="ECO:0000256" key="1">
    <source>
        <dbReference type="SAM" id="MobiDB-lite"/>
    </source>
</evidence>
<keyword evidence="4" id="KW-1185">Reference proteome</keyword>
<accession>A0A8J4QDX4</accession>
<feature type="transmembrane region" description="Helical" evidence="2">
    <location>
        <begin position="100"/>
        <end position="119"/>
    </location>
</feature>
<organism evidence="3 4">
    <name type="scientific">Castanea mollissima</name>
    <name type="common">Chinese chestnut</name>
    <dbReference type="NCBI Taxonomy" id="60419"/>
    <lineage>
        <taxon>Eukaryota</taxon>
        <taxon>Viridiplantae</taxon>
        <taxon>Streptophyta</taxon>
        <taxon>Embryophyta</taxon>
        <taxon>Tracheophyta</taxon>
        <taxon>Spermatophyta</taxon>
        <taxon>Magnoliopsida</taxon>
        <taxon>eudicotyledons</taxon>
        <taxon>Gunneridae</taxon>
        <taxon>Pentapetalae</taxon>
        <taxon>rosids</taxon>
        <taxon>fabids</taxon>
        <taxon>Fagales</taxon>
        <taxon>Fagaceae</taxon>
        <taxon>Castanea</taxon>
    </lineage>
</organism>
<dbReference type="Proteomes" id="UP000737018">
    <property type="component" value="Unassembled WGS sequence"/>
</dbReference>
<keyword evidence="2" id="KW-0472">Membrane</keyword>
<dbReference type="OrthoDB" id="10506603at2759"/>
<gene>
    <name evidence="3" type="ORF">CMV_028395</name>
</gene>
<reference evidence="3" key="1">
    <citation type="submission" date="2020-03" db="EMBL/GenBank/DDBJ databases">
        <title>Castanea mollissima Vanexum genome sequencing.</title>
        <authorList>
            <person name="Staton M."/>
        </authorList>
    </citation>
    <scope>NUCLEOTIDE SEQUENCE</scope>
    <source>
        <tissue evidence="3">Leaf</tissue>
    </source>
</reference>
<feature type="region of interest" description="Disordered" evidence="1">
    <location>
        <begin position="1"/>
        <end position="21"/>
    </location>
</feature>
<keyword evidence="2" id="KW-1133">Transmembrane helix</keyword>
<comment type="caution">
    <text evidence="3">The sequence shown here is derived from an EMBL/GenBank/DDBJ whole genome shotgun (WGS) entry which is preliminary data.</text>
</comment>
<keyword evidence="2" id="KW-0812">Transmembrane</keyword>
<evidence type="ECO:0000313" key="3">
    <source>
        <dbReference type="EMBL" id="KAF3945219.1"/>
    </source>
</evidence>
<sequence length="157" mass="17155">MDQVTTEVLPNNVGEGNAGGVEEAELSERRLGVELDDLEIVADESDRIVEWGAGDFVEVEIDVPPLHRVVEFWFPIITVAEKLPLGGHQHETEVSSHETLQQVALLGPAQILILILILIVQLMRKVVTCEVIGAAVFHITLLSLSTSCSSVFSPCYL</sequence>